<dbReference type="RefSeq" id="WP_080918432.1">
    <property type="nucleotide sequence ID" value="NZ_MDET01000005.1"/>
</dbReference>
<evidence type="ECO:0000313" key="2">
    <source>
        <dbReference type="EMBL" id="OQM76704.1"/>
    </source>
</evidence>
<feature type="transmembrane region" description="Helical" evidence="1">
    <location>
        <begin position="42"/>
        <end position="67"/>
    </location>
</feature>
<proteinExistence type="predicted"/>
<dbReference type="AlphaFoldDB" id="A0A1V8RUB9"/>
<reference evidence="2 3" key="1">
    <citation type="journal article" date="2016" name="Int. J. Syst. Evol. Microbiol.">
        <title>Pseudaminobacter manganicus sp. nov., isolated from sludge of a manganese mine.</title>
        <authorList>
            <person name="Li J."/>
            <person name="Huang J."/>
            <person name="Liao S."/>
            <person name="Wang G."/>
        </authorList>
    </citation>
    <scope>NUCLEOTIDE SEQUENCE [LARGE SCALE GENOMIC DNA]</scope>
    <source>
        <strain evidence="2 3">JH-7</strain>
    </source>
</reference>
<protein>
    <submittedName>
        <fullName evidence="2">Uncharacterized protein</fullName>
    </submittedName>
</protein>
<comment type="caution">
    <text evidence="2">The sequence shown here is derived from an EMBL/GenBank/DDBJ whole genome shotgun (WGS) entry which is preliminary data.</text>
</comment>
<organism evidence="2 3">
    <name type="scientific">Manganibacter manganicus</name>
    <dbReference type="NCBI Taxonomy" id="1873176"/>
    <lineage>
        <taxon>Bacteria</taxon>
        <taxon>Pseudomonadati</taxon>
        <taxon>Pseudomonadota</taxon>
        <taxon>Alphaproteobacteria</taxon>
        <taxon>Hyphomicrobiales</taxon>
        <taxon>Phyllobacteriaceae</taxon>
        <taxon>Manganibacter</taxon>
    </lineage>
</organism>
<keyword evidence="3" id="KW-1185">Reference proteome</keyword>
<keyword evidence="1" id="KW-0472">Membrane</keyword>
<dbReference type="STRING" id="1873176.BFN67_12380"/>
<dbReference type="Proteomes" id="UP000191905">
    <property type="component" value="Unassembled WGS sequence"/>
</dbReference>
<feature type="transmembrane region" description="Helical" evidence="1">
    <location>
        <begin position="74"/>
        <end position="95"/>
    </location>
</feature>
<keyword evidence="1" id="KW-1133">Transmembrane helix</keyword>
<dbReference type="EMBL" id="MDET01000005">
    <property type="protein sequence ID" value="OQM76704.1"/>
    <property type="molecule type" value="Genomic_DNA"/>
</dbReference>
<gene>
    <name evidence="2" type="ORF">BFN67_12380</name>
</gene>
<keyword evidence="1" id="KW-0812">Transmembrane</keyword>
<evidence type="ECO:0000313" key="3">
    <source>
        <dbReference type="Proteomes" id="UP000191905"/>
    </source>
</evidence>
<feature type="transmembrane region" description="Helical" evidence="1">
    <location>
        <begin position="107"/>
        <end position="128"/>
    </location>
</feature>
<sequence length="138" mass="13846">MTLILLAISLSVTLCVLAFNFAIYALPVMVGISAFQHVHAAGAGFGLSVLAALGGAAFSVVLVIAVLGFARNPFLRLAALAVFAAPAAVAGYALAHGLAKYAFDSAIALNLLCGTCGLIVAVAAMINLSALGEDVLSR</sequence>
<dbReference type="OrthoDB" id="7778592at2"/>
<accession>A0A1V8RUB9</accession>
<name>A0A1V8RUB9_9HYPH</name>
<evidence type="ECO:0000256" key="1">
    <source>
        <dbReference type="SAM" id="Phobius"/>
    </source>
</evidence>